<evidence type="ECO:0000313" key="2">
    <source>
        <dbReference type="Proteomes" id="UP000317909"/>
    </source>
</evidence>
<evidence type="ECO:0000313" key="1">
    <source>
        <dbReference type="EMBL" id="QDT73241.1"/>
    </source>
</evidence>
<dbReference type="AlphaFoldDB" id="A0A517TXZ8"/>
<proteinExistence type="predicted"/>
<protein>
    <submittedName>
        <fullName evidence="1">Uncharacterized protein</fullName>
    </submittedName>
</protein>
<sequence>MSPAFSYSVALPSAGGAFQGFAHDGGNLLLGRPFGFVSAMPTAKATIPVSAVFGNVAEVLAHGDRGIWRRFSGQAAGALPSTPPI</sequence>
<dbReference type="KEGG" id="llh:I41_24300"/>
<gene>
    <name evidence="1" type="ORF">I41_24300</name>
</gene>
<organism evidence="1 2">
    <name type="scientific">Lacipirellula limnantheis</name>
    <dbReference type="NCBI Taxonomy" id="2528024"/>
    <lineage>
        <taxon>Bacteria</taxon>
        <taxon>Pseudomonadati</taxon>
        <taxon>Planctomycetota</taxon>
        <taxon>Planctomycetia</taxon>
        <taxon>Pirellulales</taxon>
        <taxon>Lacipirellulaceae</taxon>
        <taxon>Lacipirellula</taxon>
    </lineage>
</organism>
<accession>A0A517TXZ8</accession>
<reference evidence="1 2" key="1">
    <citation type="submission" date="2019-02" db="EMBL/GenBank/DDBJ databases">
        <title>Deep-cultivation of Planctomycetes and their phenomic and genomic characterization uncovers novel biology.</title>
        <authorList>
            <person name="Wiegand S."/>
            <person name="Jogler M."/>
            <person name="Boedeker C."/>
            <person name="Pinto D."/>
            <person name="Vollmers J."/>
            <person name="Rivas-Marin E."/>
            <person name="Kohn T."/>
            <person name="Peeters S.H."/>
            <person name="Heuer A."/>
            <person name="Rast P."/>
            <person name="Oberbeckmann S."/>
            <person name="Bunk B."/>
            <person name="Jeske O."/>
            <person name="Meyerdierks A."/>
            <person name="Storesund J.E."/>
            <person name="Kallscheuer N."/>
            <person name="Luecker S."/>
            <person name="Lage O.M."/>
            <person name="Pohl T."/>
            <person name="Merkel B.J."/>
            <person name="Hornburger P."/>
            <person name="Mueller R.-W."/>
            <person name="Bruemmer F."/>
            <person name="Labrenz M."/>
            <person name="Spormann A.M."/>
            <person name="Op den Camp H."/>
            <person name="Overmann J."/>
            <person name="Amann R."/>
            <person name="Jetten M.S.M."/>
            <person name="Mascher T."/>
            <person name="Medema M.H."/>
            <person name="Devos D.P."/>
            <person name="Kaster A.-K."/>
            <person name="Ovreas L."/>
            <person name="Rohde M."/>
            <person name="Galperin M.Y."/>
            <person name="Jogler C."/>
        </authorList>
    </citation>
    <scope>NUCLEOTIDE SEQUENCE [LARGE SCALE GENOMIC DNA]</scope>
    <source>
        <strain evidence="1 2">I41</strain>
    </source>
</reference>
<dbReference type="RefSeq" id="WP_145432791.1">
    <property type="nucleotide sequence ID" value="NZ_CP036339.1"/>
</dbReference>
<name>A0A517TXZ8_9BACT</name>
<keyword evidence="2" id="KW-1185">Reference proteome</keyword>
<dbReference type="EMBL" id="CP036339">
    <property type="protein sequence ID" value="QDT73241.1"/>
    <property type="molecule type" value="Genomic_DNA"/>
</dbReference>
<dbReference type="Proteomes" id="UP000317909">
    <property type="component" value="Chromosome"/>
</dbReference>